<dbReference type="EMBL" id="JBBCAQ010000010">
    <property type="protein sequence ID" value="KAK7602199.1"/>
    <property type="molecule type" value="Genomic_DNA"/>
</dbReference>
<proteinExistence type="predicted"/>
<evidence type="ECO:0000313" key="1">
    <source>
        <dbReference type="EMBL" id="KAK7602199.1"/>
    </source>
</evidence>
<evidence type="ECO:0000313" key="2">
    <source>
        <dbReference type="Proteomes" id="UP001367676"/>
    </source>
</evidence>
<accession>A0AAN9TN45</accession>
<dbReference type="Proteomes" id="UP001367676">
    <property type="component" value="Unassembled WGS sequence"/>
</dbReference>
<keyword evidence="2" id="KW-1185">Reference proteome</keyword>
<name>A0AAN9TN45_9HEMI</name>
<sequence length="68" mass="7700">MVIAFAITFSSITTDGLLIYHRKNNCCRHGLANKQQPVEADDSVDLPRWQLLRNPKVSRIYLLAIGCN</sequence>
<dbReference type="AlphaFoldDB" id="A0AAN9TN45"/>
<protein>
    <submittedName>
        <fullName evidence="1">Uncharacterized protein</fullName>
    </submittedName>
</protein>
<organism evidence="1 2">
    <name type="scientific">Parthenolecanium corni</name>
    <dbReference type="NCBI Taxonomy" id="536013"/>
    <lineage>
        <taxon>Eukaryota</taxon>
        <taxon>Metazoa</taxon>
        <taxon>Ecdysozoa</taxon>
        <taxon>Arthropoda</taxon>
        <taxon>Hexapoda</taxon>
        <taxon>Insecta</taxon>
        <taxon>Pterygota</taxon>
        <taxon>Neoptera</taxon>
        <taxon>Paraneoptera</taxon>
        <taxon>Hemiptera</taxon>
        <taxon>Sternorrhyncha</taxon>
        <taxon>Coccoidea</taxon>
        <taxon>Coccidae</taxon>
        <taxon>Parthenolecanium</taxon>
    </lineage>
</organism>
<reference evidence="1 2" key="1">
    <citation type="submission" date="2024-03" db="EMBL/GenBank/DDBJ databases">
        <title>Adaptation during the transition from Ophiocordyceps entomopathogen to insect associate is accompanied by gene loss and intensified selection.</title>
        <authorList>
            <person name="Ward C.M."/>
            <person name="Onetto C.A."/>
            <person name="Borneman A.R."/>
        </authorList>
    </citation>
    <scope>NUCLEOTIDE SEQUENCE [LARGE SCALE GENOMIC DNA]</scope>
    <source>
        <strain evidence="1">AWRI1</strain>
        <tissue evidence="1">Single Adult Female</tissue>
    </source>
</reference>
<gene>
    <name evidence="1" type="ORF">V9T40_009640</name>
</gene>
<comment type="caution">
    <text evidence="1">The sequence shown here is derived from an EMBL/GenBank/DDBJ whole genome shotgun (WGS) entry which is preliminary data.</text>
</comment>